<comment type="caution">
    <text evidence="1">The sequence shown here is derived from an EMBL/GenBank/DDBJ whole genome shotgun (WGS) entry which is preliminary data.</text>
</comment>
<dbReference type="Proteomes" id="UP001595420">
    <property type="component" value="Unassembled WGS sequence"/>
</dbReference>
<gene>
    <name evidence="1" type="ORF">ACFOD3_15345</name>
</gene>
<reference evidence="2" key="1">
    <citation type="journal article" date="2019" name="Int. J. Syst. Evol. Microbiol.">
        <title>The Global Catalogue of Microorganisms (GCM) 10K type strain sequencing project: providing services to taxonomists for standard genome sequencing and annotation.</title>
        <authorList>
            <consortium name="The Broad Institute Genomics Platform"/>
            <consortium name="The Broad Institute Genome Sequencing Center for Infectious Disease"/>
            <person name="Wu L."/>
            <person name="Ma J."/>
        </authorList>
    </citation>
    <scope>NUCLEOTIDE SEQUENCE [LARGE SCALE GENOMIC DNA]</scope>
    <source>
        <strain evidence="2">CGMCC 1.16855</strain>
    </source>
</reference>
<protein>
    <submittedName>
        <fullName evidence="1">Uncharacterized protein</fullName>
    </submittedName>
</protein>
<organism evidence="1 2">
    <name type="scientific">Falsiroseomonas tokyonensis</name>
    <dbReference type="NCBI Taxonomy" id="430521"/>
    <lineage>
        <taxon>Bacteria</taxon>
        <taxon>Pseudomonadati</taxon>
        <taxon>Pseudomonadota</taxon>
        <taxon>Alphaproteobacteria</taxon>
        <taxon>Acetobacterales</taxon>
        <taxon>Roseomonadaceae</taxon>
        <taxon>Falsiroseomonas</taxon>
    </lineage>
</organism>
<dbReference type="RefSeq" id="WP_216837353.1">
    <property type="nucleotide sequence ID" value="NZ_JAFNJS010000004.1"/>
</dbReference>
<proteinExistence type="predicted"/>
<evidence type="ECO:0000313" key="2">
    <source>
        <dbReference type="Proteomes" id="UP001595420"/>
    </source>
</evidence>
<accession>A0ABV7BWE7</accession>
<keyword evidence="2" id="KW-1185">Reference proteome</keyword>
<name>A0ABV7BWE7_9PROT</name>
<evidence type="ECO:0000313" key="1">
    <source>
        <dbReference type="EMBL" id="MFC3001281.1"/>
    </source>
</evidence>
<sequence length="60" mass="6799">MSCTLDTPPQPNLHPCRADAIDEELGLTSLLQNLARRIEDIFDIVRQALVLLQSREVQQL</sequence>
<dbReference type="EMBL" id="JBHRSB010000004">
    <property type="protein sequence ID" value="MFC3001281.1"/>
    <property type="molecule type" value="Genomic_DNA"/>
</dbReference>